<proteinExistence type="predicted"/>
<evidence type="ECO:0000259" key="2">
    <source>
        <dbReference type="PROSITE" id="PS51005"/>
    </source>
</evidence>
<feature type="compositionally biased region" description="Polar residues" evidence="1">
    <location>
        <begin position="232"/>
        <end position="242"/>
    </location>
</feature>
<accession>A0A8J5VBT4</accession>
<organism evidence="3 4">
    <name type="scientific">Zizania palustris</name>
    <name type="common">Northern wild rice</name>
    <dbReference type="NCBI Taxonomy" id="103762"/>
    <lineage>
        <taxon>Eukaryota</taxon>
        <taxon>Viridiplantae</taxon>
        <taxon>Streptophyta</taxon>
        <taxon>Embryophyta</taxon>
        <taxon>Tracheophyta</taxon>
        <taxon>Spermatophyta</taxon>
        <taxon>Magnoliopsida</taxon>
        <taxon>Liliopsida</taxon>
        <taxon>Poales</taxon>
        <taxon>Poaceae</taxon>
        <taxon>BOP clade</taxon>
        <taxon>Oryzoideae</taxon>
        <taxon>Oryzeae</taxon>
        <taxon>Zizaniinae</taxon>
        <taxon>Zizania</taxon>
    </lineage>
</organism>
<dbReference type="EMBL" id="JAAALK010000288">
    <property type="protein sequence ID" value="KAG8054106.1"/>
    <property type="molecule type" value="Genomic_DNA"/>
</dbReference>
<dbReference type="AlphaFoldDB" id="A0A8J5VBT4"/>
<feature type="domain" description="NAC" evidence="2">
    <location>
        <begin position="26"/>
        <end position="180"/>
    </location>
</feature>
<dbReference type="InterPro" id="IPR003441">
    <property type="entry name" value="NAC-dom"/>
</dbReference>
<dbReference type="PANTHER" id="PTHR31719:SF130">
    <property type="entry name" value="NAC DOMAIN-CONTAINING PROTEIN 18"/>
    <property type="match status" value="1"/>
</dbReference>
<dbReference type="OrthoDB" id="676820at2759"/>
<dbReference type="PROSITE" id="PS51005">
    <property type="entry name" value="NAC"/>
    <property type="match status" value="1"/>
</dbReference>
<keyword evidence="4" id="KW-1185">Reference proteome</keyword>
<feature type="compositionally biased region" description="Acidic residues" evidence="1">
    <location>
        <begin position="220"/>
        <end position="229"/>
    </location>
</feature>
<protein>
    <recommendedName>
        <fullName evidence="2">NAC domain-containing protein</fullName>
    </recommendedName>
</protein>
<reference evidence="3" key="2">
    <citation type="submission" date="2021-02" db="EMBL/GenBank/DDBJ databases">
        <authorList>
            <person name="Kimball J.A."/>
            <person name="Haas M.W."/>
            <person name="Macchietto M."/>
            <person name="Kono T."/>
            <person name="Duquette J."/>
            <person name="Shao M."/>
        </authorList>
    </citation>
    <scope>NUCLEOTIDE SEQUENCE</scope>
    <source>
        <tissue evidence="3">Fresh leaf tissue</tissue>
    </source>
</reference>
<dbReference type="Proteomes" id="UP000729402">
    <property type="component" value="Unassembled WGS sequence"/>
</dbReference>
<comment type="caution">
    <text evidence="3">The sequence shown here is derived from an EMBL/GenBank/DDBJ whole genome shotgun (WGS) entry which is preliminary data.</text>
</comment>
<evidence type="ECO:0000313" key="4">
    <source>
        <dbReference type="Proteomes" id="UP000729402"/>
    </source>
</evidence>
<dbReference type="GO" id="GO:0006355">
    <property type="term" value="P:regulation of DNA-templated transcription"/>
    <property type="evidence" value="ECO:0007669"/>
    <property type="project" value="InterPro"/>
</dbReference>
<reference evidence="3" key="1">
    <citation type="journal article" date="2021" name="bioRxiv">
        <title>Whole Genome Assembly and Annotation of Northern Wild Rice, Zizania palustris L., Supports a Whole Genome Duplication in the Zizania Genus.</title>
        <authorList>
            <person name="Haas M."/>
            <person name="Kono T."/>
            <person name="Macchietto M."/>
            <person name="Millas R."/>
            <person name="McGilp L."/>
            <person name="Shao M."/>
            <person name="Duquette J."/>
            <person name="Hirsch C.N."/>
            <person name="Kimball J."/>
        </authorList>
    </citation>
    <scope>NUCLEOTIDE SEQUENCE</scope>
    <source>
        <tissue evidence="3">Fresh leaf tissue</tissue>
    </source>
</reference>
<dbReference type="GO" id="GO:0003677">
    <property type="term" value="F:DNA binding"/>
    <property type="evidence" value="ECO:0007669"/>
    <property type="project" value="InterPro"/>
</dbReference>
<dbReference type="PANTHER" id="PTHR31719">
    <property type="entry name" value="NAC TRANSCRIPTION FACTOR 56"/>
    <property type="match status" value="1"/>
</dbReference>
<evidence type="ECO:0000313" key="3">
    <source>
        <dbReference type="EMBL" id="KAG8054106.1"/>
    </source>
</evidence>
<evidence type="ECO:0000256" key="1">
    <source>
        <dbReference type="SAM" id="MobiDB-lite"/>
    </source>
</evidence>
<name>A0A8J5VBT4_ZIZPA</name>
<gene>
    <name evidence="3" type="ORF">GUJ93_ZPchr0001g29608</name>
</gene>
<feature type="region of interest" description="Disordered" evidence="1">
    <location>
        <begin position="184"/>
        <end position="242"/>
    </location>
</feature>
<sequence length="242" mass="26542">MVVVEEPAAHRAAGTGGGLRMLQAGLPIGFRFRPTDEELLLHYLRRKVLSCPLPADIIPVADLARLHPWDLPGEADGERYFFYLPATSCWRKGGGGSRAAGTGVWRVSGKEKLLVGPRCKRPVGSKRTLVFCHRGGARTEWAMHEYRLLPAAVHPMNPLPHTSSHAPEANDWVVCRIFKKTTPAHRRSPPCIRGTARRRANDDMPSSPSSCVTEARENGGDDGEEEEESNSTSRCTVASNCP</sequence>
<dbReference type="Pfam" id="PF02365">
    <property type="entry name" value="NAM"/>
    <property type="match status" value="1"/>
</dbReference>